<dbReference type="OMA" id="PAPXING"/>
<dbReference type="GO" id="GO:0005737">
    <property type="term" value="C:cytoplasm"/>
    <property type="evidence" value="ECO:0007669"/>
    <property type="project" value="InterPro"/>
</dbReference>
<sequence length="225" mass="25916">MPNIFRKRSISALPLGKLICYRVHPHNLVGKDCKNGVCTVVIAPETMRAQFQNLGIQCVKKRDIESSLRQRENIKVDPFRQGYSHRSQPTSIDLNAVRLCFQTYLEEDGKFIIPLRAVVSDVIYDKKAMADLCIVQLCSCVAKEDVEIHFYEEDLQGNRVWQAKADFQPSQVHKQTAISFKVPPYRTLDVSEPVRVYVQLYRPSDRLTSEPRPFEYLPLDSARTQ</sequence>
<dbReference type="GO" id="GO:0005634">
    <property type="term" value="C:nucleus"/>
    <property type="evidence" value="ECO:0007669"/>
    <property type="project" value="TreeGrafter"/>
</dbReference>
<dbReference type="GO" id="GO:0038061">
    <property type="term" value="P:non-canonical NF-kappaB signal transduction"/>
    <property type="evidence" value="ECO:0007669"/>
    <property type="project" value="TreeGrafter"/>
</dbReference>
<dbReference type="SMART" id="SM00429">
    <property type="entry name" value="IPT"/>
    <property type="match status" value="1"/>
</dbReference>
<dbReference type="InterPro" id="IPR037059">
    <property type="entry name" value="RHD_DNA_bind_dom_sf"/>
</dbReference>
<organism evidence="1">
    <name type="scientific">Dendroctonus ponderosae</name>
    <name type="common">Mountain pine beetle</name>
    <dbReference type="NCBI Taxonomy" id="77166"/>
    <lineage>
        <taxon>Eukaryota</taxon>
        <taxon>Metazoa</taxon>
        <taxon>Ecdysozoa</taxon>
        <taxon>Arthropoda</taxon>
        <taxon>Hexapoda</taxon>
        <taxon>Insecta</taxon>
        <taxon>Pterygota</taxon>
        <taxon>Neoptera</taxon>
        <taxon>Endopterygota</taxon>
        <taxon>Coleoptera</taxon>
        <taxon>Polyphaga</taxon>
        <taxon>Cucujiformia</taxon>
        <taxon>Curculionidae</taxon>
        <taxon>Scolytinae</taxon>
        <taxon>Dendroctonus</taxon>
    </lineage>
</organism>
<gene>
    <name evidence="1" type="ORF">YQE_04778</name>
</gene>
<dbReference type="InterPro" id="IPR002909">
    <property type="entry name" value="IPT_dom"/>
</dbReference>
<feature type="non-terminal residue" evidence="1">
    <location>
        <position position="1"/>
    </location>
</feature>
<reference evidence="1" key="1">
    <citation type="journal article" date="2013" name="Genome Biol.">
        <title>Draft genome of the mountain pine beetle, Dendroctonus ponderosae Hopkins, a major forest pest.</title>
        <authorList>
            <person name="Keeling C.I."/>
            <person name="Yuen M.M."/>
            <person name="Liao N.Y."/>
            <person name="Docking T.R."/>
            <person name="Chan S.K."/>
            <person name="Taylor G.A."/>
            <person name="Palmquist D.L."/>
            <person name="Jackman S.D."/>
            <person name="Nguyen A."/>
            <person name="Li M."/>
            <person name="Henderson H."/>
            <person name="Janes J.K."/>
            <person name="Zhao Y."/>
            <person name="Pandoh P."/>
            <person name="Moore R."/>
            <person name="Sperling F.A."/>
            <person name="Huber D.P."/>
            <person name="Birol I."/>
            <person name="Jones S.J."/>
            <person name="Bohlmann J."/>
        </authorList>
    </citation>
    <scope>NUCLEOTIDE SEQUENCE</scope>
</reference>
<dbReference type="PROSITE" id="PS50254">
    <property type="entry name" value="REL_2"/>
    <property type="match status" value="1"/>
</dbReference>
<name>N6UDR2_DENPD</name>
<dbReference type="GO" id="GO:0048731">
    <property type="term" value="P:system development"/>
    <property type="evidence" value="ECO:0007669"/>
    <property type="project" value="UniProtKB-ARBA"/>
</dbReference>
<accession>N6UDR2</accession>
<dbReference type="GO" id="GO:0045944">
    <property type="term" value="P:positive regulation of transcription by RNA polymerase II"/>
    <property type="evidence" value="ECO:0007669"/>
    <property type="project" value="TreeGrafter"/>
</dbReference>
<dbReference type="InterPro" id="IPR008967">
    <property type="entry name" value="p53-like_TF_DNA-bd_sf"/>
</dbReference>
<dbReference type="EMBL" id="KB740838">
    <property type="protein sequence ID" value="ENN78766.1"/>
    <property type="molecule type" value="Genomic_DNA"/>
</dbReference>
<dbReference type="InterPro" id="IPR032397">
    <property type="entry name" value="RHD_dimer"/>
</dbReference>
<evidence type="ECO:0000313" key="1">
    <source>
        <dbReference type="EMBL" id="ENN78766.1"/>
    </source>
</evidence>
<proteinExistence type="predicted"/>
<dbReference type="GO" id="GO:0045087">
    <property type="term" value="P:innate immune response"/>
    <property type="evidence" value="ECO:0007669"/>
    <property type="project" value="TreeGrafter"/>
</dbReference>
<dbReference type="SUPFAM" id="SSF49417">
    <property type="entry name" value="p53-like transcription factors"/>
    <property type="match status" value="1"/>
</dbReference>
<dbReference type="InterPro" id="IPR013783">
    <property type="entry name" value="Ig-like_fold"/>
</dbReference>
<dbReference type="SUPFAM" id="SSF81296">
    <property type="entry name" value="E set domains"/>
    <property type="match status" value="1"/>
</dbReference>
<dbReference type="Gene3D" id="2.60.40.340">
    <property type="entry name" value="Rel homology domain (RHD), DNA-binding domain"/>
    <property type="match status" value="1"/>
</dbReference>
<dbReference type="Pfam" id="PF16179">
    <property type="entry name" value="RHD_dimer"/>
    <property type="match status" value="1"/>
</dbReference>
<dbReference type="GO" id="GO:0000981">
    <property type="term" value="F:DNA-binding transcription factor activity, RNA polymerase II-specific"/>
    <property type="evidence" value="ECO:0007669"/>
    <property type="project" value="TreeGrafter"/>
</dbReference>
<dbReference type="HOGENOM" id="CLU_107304_0_0_1"/>
<dbReference type="GO" id="GO:0034097">
    <property type="term" value="P:response to cytokine"/>
    <property type="evidence" value="ECO:0007669"/>
    <property type="project" value="TreeGrafter"/>
</dbReference>
<dbReference type="Pfam" id="PF00554">
    <property type="entry name" value="RHD_DNA_bind"/>
    <property type="match status" value="1"/>
</dbReference>
<dbReference type="InterPro" id="IPR014756">
    <property type="entry name" value="Ig_E-set"/>
</dbReference>
<protein>
    <submittedName>
        <fullName evidence="1">Uncharacterized protein</fullName>
    </submittedName>
</protein>
<dbReference type="GO" id="GO:0000978">
    <property type="term" value="F:RNA polymerase II cis-regulatory region sequence-specific DNA binding"/>
    <property type="evidence" value="ECO:0007669"/>
    <property type="project" value="TreeGrafter"/>
</dbReference>
<dbReference type="OrthoDB" id="7881762at2759"/>
<dbReference type="InterPro" id="IPR011539">
    <property type="entry name" value="RHD_DNA_bind_dom"/>
</dbReference>
<dbReference type="PANTHER" id="PTHR24169:SF25">
    <property type="entry name" value="DORSAL-RELATED IMMUNITY FACTOR DIF-RELATED"/>
    <property type="match status" value="1"/>
</dbReference>
<dbReference type="GO" id="GO:0007249">
    <property type="term" value="P:canonical NF-kappaB signal transduction"/>
    <property type="evidence" value="ECO:0007669"/>
    <property type="project" value="TreeGrafter"/>
</dbReference>
<dbReference type="PANTHER" id="PTHR24169">
    <property type="entry name" value="NUCLEAR FACTOR NF-KAPPA-B PROTEIN"/>
    <property type="match status" value="1"/>
</dbReference>
<dbReference type="Gene3D" id="2.60.40.10">
    <property type="entry name" value="Immunoglobulins"/>
    <property type="match status" value="1"/>
</dbReference>
<dbReference type="AlphaFoldDB" id="N6UDR2"/>
<dbReference type="GO" id="GO:0033554">
    <property type="term" value="P:cellular response to stress"/>
    <property type="evidence" value="ECO:0007669"/>
    <property type="project" value="TreeGrafter"/>
</dbReference>
<dbReference type="InterPro" id="IPR000451">
    <property type="entry name" value="NFkB/Dor"/>
</dbReference>
<dbReference type="GO" id="GO:0048468">
    <property type="term" value="P:cell development"/>
    <property type="evidence" value="ECO:0007669"/>
    <property type="project" value="UniProtKB-ARBA"/>
</dbReference>